<dbReference type="RefSeq" id="WP_125877930.1">
    <property type="nucleotide sequence ID" value="NZ_RHQL01000010.1"/>
</dbReference>
<dbReference type="EMBL" id="RHQL01000010">
    <property type="protein sequence ID" value="RRV08776.1"/>
    <property type="molecule type" value="Genomic_DNA"/>
</dbReference>
<dbReference type="Proteomes" id="UP000276506">
    <property type="component" value="Unassembled WGS sequence"/>
</dbReference>
<reference evidence="1 2" key="1">
    <citation type="submission" date="2018-10" db="EMBL/GenBank/DDBJ databases">
        <title>Transmission dynamics of multidrug resistant bacteria on intensive care unit surfaces.</title>
        <authorList>
            <person name="D'Souza A.W."/>
            <person name="Potter R.F."/>
            <person name="Wallace M."/>
            <person name="Shupe A."/>
            <person name="Patel S."/>
            <person name="Sun S."/>
            <person name="Gul D."/>
            <person name="Kwon J.H."/>
            <person name="Andleeb S."/>
            <person name="Burnham C.-A.D."/>
            <person name="Dantas G."/>
        </authorList>
    </citation>
    <scope>NUCLEOTIDE SEQUENCE [LARGE SCALE GENOMIC DNA]</scope>
    <source>
        <strain evidence="1 2">PX_177</strain>
    </source>
</reference>
<dbReference type="SUPFAM" id="SSF56935">
    <property type="entry name" value="Porins"/>
    <property type="match status" value="1"/>
</dbReference>
<name>A0A3R9AR55_9GAMM</name>
<evidence type="ECO:0000313" key="1">
    <source>
        <dbReference type="EMBL" id="RRV08776.1"/>
    </source>
</evidence>
<gene>
    <name evidence="1" type="ORF">EGJ28_16030</name>
</gene>
<accession>A0A3R9AR55</accession>
<evidence type="ECO:0008006" key="3">
    <source>
        <dbReference type="Google" id="ProtNLM"/>
    </source>
</evidence>
<dbReference type="InterPro" id="IPR011486">
    <property type="entry name" value="BBP2"/>
</dbReference>
<protein>
    <recommendedName>
        <fullName evidence="3">Porin</fullName>
    </recommendedName>
</protein>
<dbReference type="AlphaFoldDB" id="A0A3R9AR55"/>
<dbReference type="Pfam" id="PF07642">
    <property type="entry name" value="BBP2"/>
    <property type="match status" value="1"/>
</dbReference>
<comment type="caution">
    <text evidence="1">The sequence shown here is derived from an EMBL/GenBank/DDBJ whole genome shotgun (WGS) entry which is preliminary data.</text>
</comment>
<proteinExistence type="predicted"/>
<organism evidence="1 2">
    <name type="scientific">Stutzerimonas xanthomarina</name>
    <dbReference type="NCBI Taxonomy" id="271420"/>
    <lineage>
        <taxon>Bacteria</taxon>
        <taxon>Pseudomonadati</taxon>
        <taxon>Pseudomonadota</taxon>
        <taxon>Gammaproteobacteria</taxon>
        <taxon>Pseudomonadales</taxon>
        <taxon>Pseudomonadaceae</taxon>
        <taxon>Stutzerimonas</taxon>
    </lineage>
</organism>
<sequence>MKEDYGVKVYGWAQAGLIYNNNSTDDVSKQAFFNTDEGVNLNQFALGIQRSPVSNVQGRIGPFPGPMPLEADWGFNVTTVYGKDARFFKTYGWDEDLGVNRGNKPEDEAFTIAQAYLEFYFPVLGGSDLMLGIFHTPLGNEAGFPLPSPAPTDFYSHTYSFMHGPAKHAGALYSFKLPSAPGESMLGFEVGVVQGWNNLQSENHDPHVIANVRWRSADFGTWVDWENIYGNGAGDSFANCGCGSPMPAGSKDDTAQRYETYLTVSHQLDPANRIAVETSYGKQKNGALAGFANKTDATWYGANFNFHHQLSENLSWNNRAEWFYTDAPVQANIDLRTGIPDPSWGSFYAVTTNLSWLPTPNLRLRPEARYDIHSGPGRDAFGDGSRDSQLVLSFDATVFF</sequence>
<evidence type="ECO:0000313" key="2">
    <source>
        <dbReference type="Proteomes" id="UP000276506"/>
    </source>
</evidence>